<dbReference type="AlphaFoldDB" id="A0A834W8G4"/>
<evidence type="ECO:0000313" key="1">
    <source>
        <dbReference type="EMBL" id="KAF7812493.1"/>
    </source>
</evidence>
<proteinExistence type="predicted"/>
<name>A0A834W8G4_9FABA</name>
<comment type="caution">
    <text evidence="1">The sequence shown here is derived from an EMBL/GenBank/DDBJ whole genome shotgun (WGS) entry which is preliminary data.</text>
</comment>
<reference evidence="1" key="1">
    <citation type="submission" date="2020-09" db="EMBL/GenBank/DDBJ databases">
        <title>Genome-Enabled Discovery of Anthraquinone Biosynthesis in Senna tora.</title>
        <authorList>
            <person name="Kang S.-H."/>
            <person name="Pandey R.P."/>
            <person name="Lee C.-M."/>
            <person name="Sim J.-S."/>
            <person name="Jeong J.-T."/>
            <person name="Choi B.-S."/>
            <person name="Jung M."/>
            <person name="Ginzburg D."/>
            <person name="Zhao K."/>
            <person name="Won S.Y."/>
            <person name="Oh T.-J."/>
            <person name="Yu Y."/>
            <person name="Kim N.-H."/>
            <person name="Lee O.R."/>
            <person name="Lee T.-H."/>
            <person name="Bashyal P."/>
            <person name="Kim T.-S."/>
            <person name="Lee W.-H."/>
            <person name="Kawkins C."/>
            <person name="Kim C.-K."/>
            <person name="Kim J.S."/>
            <person name="Ahn B.O."/>
            <person name="Rhee S.Y."/>
            <person name="Sohng J.K."/>
        </authorList>
    </citation>
    <scope>NUCLEOTIDE SEQUENCE</scope>
    <source>
        <tissue evidence="1">Leaf</tissue>
    </source>
</reference>
<sequence length="75" mass="8038">MADVTVAVPVWMKNVESEMRGGTKGLTLSMPLPLPSLSSLVVLVDCSSFDVMGFGREMLIGLEAEKGESFFRVGS</sequence>
<dbReference type="Proteomes" id="UP000634136">
    <property type="component" value="Unassembled WGS sequence"/>
</dbReference>
<accession>A0A834W8G4</accession>
<keyword evidence="2" id="KW-1185">Reference proteome</keyword>
<gene>
    <name evidence="1" type="ORF">G2W53_033469</name>
</gene>
<dbReference type="EMBL" id="JAAIUW010000010">
    <property type="protein sequence ID" value="KAF7812493.1"/>
    <property type="molecule type" value="Genomic_DNA"/>
</dbReference>
<evidence type="ECO:0000313" key="2">
    <source>
        <dbReference type="Proteomes" id="UP000634136"/>
    </source>
</evidence>
<organism evidence="1 2">
    <name type="scientific">Senna tora</name>
    <dbReference type="NCBI Taxonomy" id="362788"/>
    <lineage>
        <taxon>Eukaryota</taxon>
        <taxon>Viridiplantae</taxon>
        <taxon>Streptophyta</taxon>
        <taxon>Embryophyta</taxon>
        <taxon>Tracheophyta</taxon>
        <taxon>Spermatophyta</taxon>
        <taxon>Magnoliopsida</taxon>
        <taxon>eudicotyledons</taxon>
        <taxon>Gunneridae</taxon>
        <taxon>Pentapetalae</taxon>
        <taxon>rosids</taxon>
        <taxon>fabids</taxon>
        <taxon>Fabales</taxon>
        <taxon>Fabaceae</taxon>
        <taxon>Caesalpinioideae</taxon>
        <taxon>Cassia clade</taxon>
        <taxon>Senna</taxon>
    </lineage>
</organism>
<protein>
    <submittedName>
        <fullName evidence="1">Uncharacterized protein</fullName>
    </submittedName>
</protein>